<feature type="domain" description="Zinc finger C2HC baculovirus (BV)-type profile" evidence="13">
    <location>
        <begin position="146"/>
        <end position="194"/>
    </location>
</feature>
<dbReference type="Pfam" id="PF08475">
    <property type="entry name" value="Baculo_VP91_N"/>
    <property type="match status" value="1"/>
</dbReference>
<evidence type="ECO:0000256" key="2">
    <source>
        <dbReference type="ARBA" id="ARBA00022669"/>
    </source>
</evidence>
<evidence type="ECO:0000259" key="13">
    <source>
        <dbReference type="PROSITE" id="PS51807"/>
    </source>
</evidence>
<evidence type="ECO:0000256" key="5">
    <source>
        <dbReference type="ARBA" id="ARBA00022737"/>
    </source>
</evidence>
<gene>
    <name evidence="14" type="primary">vp91</name>
</gene>
<dbReference type="SUPFAM" id="SSF57625">
    <property type="entry name" value="Invertebrate chitin-binding proteins"/>
    <property type="match status" value="1"/>
</dbReference>
<dbReference type="PROSITE" id="PS50940">
    <property type="entry name" value="CHIT_BIND_II"/>
    <property type="match status" value="1"/>
</dbReference>
<dbReference type="PROSITE" id="PS51807">
    <property type="entry name" value="ZF_C2HC_BV"/>
    <property type="match status" value="1"/>
</dbReference>
<keyword evidence="5" id="KW-0677">Repeat</keyword>
<keyword evidence="9" id="KW-1015">Disulfide bond</keyword>
<dbReference type="GO" id="GO:0005576">
    <property type="term" value="C:extracellular region"/>
    <property type="evidence" value="ECO:0007669"/>
    <property type="project" value="InterPro"/>
</dbReference>
<keyword evidence="2" id="KW-0147">Chitin-binding</keyword>
<protein>
    <submittedName>
        <fullName evidence="14">Vp91</fullName>
    </submittedName>
</protein>
<evidence type="ECO:0000313" key="14">
    <source>
        <dbReference type="EMBL" id="QWS70793.1"/>
    </source>
</evidence>
<evidence type="ECO:0000256" key="4">
    <source>
        <dbReference type="ARBA" id="ARBA00022729"/>
    </source>
</evidence>
<comment type="subcellular location">
    <subcellularLocation>
        <location evidence="1">Virion</location>
    </subcellularLocation>
</comment>
<keyword evidence="6" id="KW-0863">Zinc-finger</keyword>
<feature type="compositionally biased region" description="Gly residues" evidence="11">
    <location>
        <begin position="642"/>
        <end position="652"/>
    </location>
</feature>
<evidence type="ECO:0000256" key="11">
    <source>
        <dbReference type="SAM" id="MobiDB-lite"/>
    </source>
</evidence>
<dbReference type="EMBL" id="MZ292981">
    <property type="protein sequence ID" value="QWS70793.1"/>
    <property type="molecule type" value="Genomic_DNA"/>
</dbReference>
<dbReference type="SMART" id="SM00494">
    <property type="entry name" value="ChtBD2"/>
    <property type="match status" value="1"/>
</dbReference>
<evidence type="ECO:0000256" key="6">
    <source>
        <dbReference type="ARBA" id="ARBA00022771"/>
    </source>
</evidence>
<accession>A0A8F2DDL1</accession>
<evidence type="ECO:0000256" key="1">
    <source>
        <dbReference type="ARBA" id="ARBA00004328"/>
    </source>
</evidence>
<keyword evidence="10" id="KW-0325">Glycoprotein</keyword>
<feature type="domain" description="Chitin-binding type-2" evidence="12">
    <location>
        <begin position="219"/>
        <end position="277"/>
    </location>
</feature>
<keyword evidence="3" id="KW-0479">Metal-binding</keyword>
<dbReference type="Pfam" id="PF01607">
    <property type="entry name" value="CBM_14"/>
    <property type="match status" value="1"/>
</dbReference>
<organismHost>
    <name type="scientific">Lepidoptera</name>
    <name type="common">moths &amp; butterflies</name>
    <dbReference type="NCBI Taxonomy" id="7088"/>
</organismHost>
<dbReference type="InterPro" id="IPR002557">
    <property type="entry name" value="Chitin-bd_dom"/>
</dbReference>
<evidence type="ECO:0000256" key="3">
    <source>
        <dbReference type="ARBA" id="ARBA00022723"/>
    </source>
</evidence>
<evidence type="ECO:0000256" key="10">
    <source>
        <dbReference type="ARBA" id="ARBA00023180"/>
    </source>
</evidence>
<keyword evidence="4" id="KW-0732">Signal</keyword>
<dbReference type="InterPro" id="IPR036508">
    <property type="entry name" value="Chitin-bd_dom_sf"/>
</dbReference>
<dbReference type="GO" id="GO:0008061">
    <property type="term" value="F:chitin binding"/>
    <property type="evidence" value="ECO:0007669"/>
    <property type="project" value="UniProtKB-KW"/>
</dbReference>
<evidence type="ECO:0000259" key="12">
    <source>
        <dbReference type="PROSITE" id="PS50940"/>
    </source>
</evidence>
<feature type="region of interest" description="Disordered" evidence="11">
    <location>
        <begin position="637"/>
        <end position="670"/>
    </location>
</feature>
<evidence type="ECO:0000256" key="8">
    <source>
        <dbReference type="ARBA" id="ARBA00022844"/>
    </source>
</evidence>
<keyword evidence="8" id="KW-0946">Virion</keyword>
<reference evidence="14" key="1">
    <citation type="submission" date="2021-05" db="EMBL/GenBank/DDBJ databases">
        <title>Genome sequence of the Spodoptera frugiperda multiple nucleopolyhedrovirus (SfMNPV) isolated from the fall armyworm, Spodoptera frugiperda, in Nigeria, Africa.</title>
        <authorList>
            <person name="Wennmann J.T."/>
            <person name="Tepa-Yotto G.T."/>
            <person name="Jehle J.A."/>
            <person name="Goergen G."/>
        </authorList>
    </citation>
    <scope>NUCLEOTIDE SEQUENCE</scope>
    <source>
        <strain evidence="14">KA1</strain>
    </source>
</reference>
<dbReference type="GO" id="GO:0008270">
    <property type="term" value="F:zinc ion binding"/>
    <property type="evidence" value="ECO:0007669"/>
    <property type="project" value="UniProtKB-KW"/>
</dbReference>
<name>A0A8F2DDL1_NPVSF</name>
<evidence type="ECO:0000256" key="7">
    <source>
        <dbReference type="ARBA" id="ARBA00022833"/>
    </source>
</evidence>
<organism evidence="14">
    <name type="scientific">Spodoptera frugiperda nuclear polyhedrosis virus</name>
    <name type="common">SfNPV</name>
    <dbReference type="NCBI Taxonomy" id="10455"/>
    <lineage>
        <taxon>Viruses</taxon>
        <taxon>Viruses incertae sedis</taxon>
        <taxon>Naldaviricetes</taxon>
        <taxon>Lefavirales</taxon>
        <taxon>Baculoviridae</taxon>
        <taxon>Alphabaculovirus</taxon>
        <taxon>Alphabaculovirus spofrugiperdae</taxon>
    </lineage>
</organism>
<dbReference type="GO" id="GO:0044423">
    <property type="term" value="C:virion component"/>
    <property type="evidence" value="ECO:0007669"/>
    <property type="project" value="UniProtKB-KW"/>
</dbReference>
<evidence type="ECO:0000256" key="9">
    <source>
        <dbReference type="ARBA" id="ARBA00023157"/>
    </source>
</evidence>
<dbReference type="InterPro" id="IPR013682">
    <property type="entry name" value="BaculoV_Vp91_N"/>
</dbReference>
<keyword evidence="7" id="KW-0862">Zinc</keyword>
<proteinExistence type="predicted"/>
<sequence length="810" mass="92558">MSMVPLLLVAIILILLFSIFYLIIYSEYNEQDFDNKLRVVTEYAKRTNAEHPLPDYIQYVSEVDSNFYVVRTIDTTDLREINNEVHDDRLQTFNFIEQNFEPTPPPEKRVRKNSDDRTKYELRGDDGWMEVECPSDERFDETTNRCVPIPPCDGKTSGMYPLTERLIDSLILNHRVSRANISQDEFHPTMYLRCFEGGSHVVEECPNNHLFNGVECELRNDCVNRSDGFILNVFPEDLNINEYMICENGESKVVSCPFGKIFDRRLLTCVDAEPCAVHGADYTYITDDIGPTQFYRCVSENQVELVTCINRVFVNDNYECSGDPQCSMFENGTGQQIRNYDDNTFRYDYGLLICDNYNIVEDITCNNENLIDVDKLYNNKFYTDIMVPAEIFNRDTRQCVPSTATRPSPRVLSYVIENVANDYNINFITSILGDSLKVRELIGSDTLANKVLYARNFNVLGFDASTSDTIDCFGDYLFDPLAATELNVCKDNELVENIKLTPDQYIAPVTMEIRSDADYQHWCFKSLVSTENLVEFDYFTTQIMANILQSDVCGEILTKIHDKYTTIPIKYTTIPLKYNYESVKGPKYIERYRANIPFQADETDTSAEMVPMFDLFERYDVIEPLFDPWSTRDIIDVHPDDVGGGSGGGGGTRPPVEPEPEPEPEPPSLTLTDKELNYTCFYAIPTFKLSACNVVDDHIKESIRNLRENIKVDAECESAAGLANIINAYAYLGNGLGCKSTFDGDTIRVQVSGGKTFLNVETQSDDGVQYNKWIFNNNGKIMACPDHAIADDFTCNLEDDRIYYIEDLQY</sequence>